<dbReference type="Proteomes" id="UP000823775">
    <property type="component" value="Unassembled WGS sequence"/>
</dbReference>
<reference evidence="2 3" key="1">
    <citation type="journal article" date="2021" name="BMC Genomics">
        <title>Datura genome reveals duplications of psychoactive alkaloid biosynthetic genes and high mutation rate following tissue culture.</title>
        <authorList>
            <person name="Rajewski A."/>
            <person name="Carter-House D."/>
            <person name="Stajich J."/>
            <person name="Litt A."/>
        </authorList>
    </citation>
    <scope>NUCLEOTIDE SEQUENCE [LARGE SCALE GENOMIC DNA]</scope>
    <source>
        <strain evidence="2">AR-01</strain>
    </source>
</reference>
<proteinExistence type="predicted"/>
<protein>
    <submittedName>
        <fullName evidence="2">Uncharacterized protein</fullName>
    </submittedName>
</protein>
<keyword evidence="3" id="KW-1185">Reference proteome</keyword>
<feature type="compositionally biased region" description="Polar residues" evidence="1">
    <location>
        <begin position="65"/>
        <end position="82"/>
    </location>
</feature>
<sequence>MEEVTEHHLDDGPSHSPSLVTMPPKFQPTRGGARKRTDRTETAHHLQDENVDSKGEIQEIRTEEPSSGYQTRSIARQQAANHQSDEGDNSLEDGSSSSGMVLIRMKGVALRPPTVQ</sequence>
<evidence type="ECO:0000313" key="3">
    <source>
        <dbReference type="Proteomes" id="UP000823775"/>
    </source>
</evidence>
<comment type="caution">
    <text evidence="2">The sequence shown here is derived from an EMBL/GenBank/DDBJ whole genome shotgun (WGS) entry which is preliminary data.</text>
</comment>
<evidence type="ECO:0000256" key="1">
    <source>
        <dbReference type="SAM" id="MobiDB-lite"/>
    </source>
</evidence>
<accession>A0ABS8WU09</accession>
<dbReference type="EMBL" id="JACEIK010009772">
    <property type="protein sequence ID" value="MCE3214673.1"/>
    <property type="molecule type" value="Genomic_DNA"/>
</dbReference>
<organism evidence="2 3">
    <name type="scientific">Datura stramonium</name>
    <name type="common">Jimsonweed</name>
    <name type="synonym">Common thornapple</name>
    <dbReference type="NCBI Taxonomy" id="4076"/>
    <lineage>
        <taxon>Eukaryota</taxon>
        <taxon>Viridiplantae</taxon>
        <taxon>Streptophyta</taxon>
        <taxon>Embryophyta</taxon>
        <taxon>Tracheophyta</taxon>
        <taxon>Spermatophyta</taxon>
        <taxon>Magnoliopsida</taxon>
        <taxon>eudicotyledons</taxon>
        <taxon>Gunneridae</taxon>
        <taxon>Pentapetalae</taxon>
        <taxon>asterids</taxon>
        <taxon>lamiids</taxon>
        <taxon>Solanales</taxon>
        <taxon>Solanaceae</taxon>
        <taxon>Solanoideae</taxon>
        <taxon>Datureae</taxon>
        <taxon>Datura</taxon>
    </lineage>
</organism>
<feature type="region of interest" description="Disordered" evidence="1">
    <location>
        <begin position="1"/>
        <end position="116"/>
    </location>
</feature>
<feature type="compositionally biased region" description="Basic and acidic residues" evidence="1">
    <location>
        <begin position="38"/>
        <end position="64"/>
    </location>
</feature>
<feature type="compositionally biased region" description="Basic and acidic residues" evidence="1">
    <location>
        <begin position="1"/>
        <end position="13"/>
    </location>
</feature>
<gene>
    <name evidence="2" type="ORF">HAX54_053029</name>
</gene>
<name>A0ABS8WU09_DATST</name>
<evidence type="ECO:0000313" key="2">
    <source>
        <dbReference type="EMBL" id="MCE3214673.1"/>
    </source>
</evidence>